<evidence type="ECO:0000256" key="2">
    <source>
        <dbReference type="ARBA" id="ARBA00022679"/>
    </source>
</evidence>
<evidence type="ECO:0000313" key="9">
    <source>
        <dbReference type="RefSeq" id="XP_031758600.1"/>
    </source>
</evidence>
<dbReference type="PROSITE" id="PS00108">
    <property type="entry name" value="PROTEIN_KINASE_ST"/>
    <property type="match status" value="1"/>
</dbReference>
<name>A0A8J1JNJ3_XENTR</name>
<dbReference type="InterPro" id="IPR000719">
    <property type="entry name" value="Prot_kinase_dom"/>
</dbReference>
<dbReference type="OMA" id="CKEWRNI"/>
<dbReference type="Xenbase" id="XB-GENE-29096731">
    <property type="gene designation" value="LOC116410987"/>
</dbReference>
<organism evidence="8 9">
    <name type="scientific">Xenopus tropicalis</name>
    <name type="common">Western clawed frog</name>
    <name type="synonym">Silurana tropicalis</name>
    <dbReference type="NCBI Taxonomy" id="8364"/>
    <lineage>
        <taxon>Eukaryota</taxon>
        <taxon>Metazoa</taxon>
        <taxon>Chordata</taxon>
        <taxon>Craniata</taxon>
        <taxon>Vertebrata</taxon>
        <taxon>Euteleostomi</taxon>
        <taxon>Amphibia</taxon>
        <taxon>Batrachia</taxon>
        <taxon>Anura</taxon>
        <taxon>Pipoidea</taxon>
        <taxon>Pipidae</taxon>
        <taxon>Xenopodinae</taxon>
        <taxon>Xenopus</taxon>
        <taxon>Silurana</taxon>
    </lineage>
</organism>
<dbReference type="AGR" id="Xenbase:XB-GENE-29096731"/>
<feature type="domain" description="Protein kinase" evidence="6">
    <location>
        <begin position="1"/>
        <end position="163"/>
    </location>
</feature>
<dbReference type="GeneID" id="116410987"/>
<evidence type="ECO:0000259" key="6">
    <source>
        <dbReference type="PROSITE" id="PS50011"/>
    </source>
</evidence>
<dbReference type="InterPro" id="IPR000961">
    <property type="entry name" value="AGC-kinase_C"/>
</dbReference>
<keyword evidence="4" id="KW-0418">Kinase</keyword>
<dbReference type="OrthoDB" id="63267at2759"/>
<dbReference type="AlphaFoldDB" id="A0A8J1JNJ3"/>
<dbReference type="Proteomes" id="UP000008143">
    <property type="component" value="Chromosome 5"/>
</dbReference>
<dbReference type="InterPro" id="IPR008271">
    <property type="entry name" value="Ser/Thr_kinase_AS"/>
</dbReference>
<dbReference type="GO" id="GO:0005524">
    <property type="term" value="F:ATP binding"/>
    <property type="evidence" value="ECO:0007669"/>
    <property type="project" value="UniProtKB-KW"/>
</dbReference>
<gene>
    <name evidence="9 10" type="primary">LOC116410987</name>
</gene>
<dbReference type="SUPFAM" id="SSF56112">
    <property type="entry name" value="Protein kinase-like (PK-like)"/>
    <property type="match status" value="1"/>
</dbReference>
<feature type="domain" description="AGC-kinase C-terminal" evidence="7">
    <location>
        <begin position="164"/>
        <end position="227"/>
    </location>
</feature>
<proteinExistence type="predicted"/>
<evidence type="ECO:0000256" key="5">
    <source>
        <dbReference type="ARBA" id="ARBA00022840"/>
    </source>
</evidence>
<dbReference type="KEGG" id="xtr:116410987"/>
<keyword evidence="8" id="KW-1185">Reference proteome</keyword>
<keyword evidence="1" id="KW-0723">Serine/threonine-protein kinase</keyword>
<reference evidence="9" key="1">
    <citation type="submission" date="2025-08" db="UniProtKB">
        <authorList>
            <consortium name="RefSeq"/>
        </authorList>
    </citation>
    <scope>IDENTIFICATION</scope>
    <source>
        <strain evidence="9">Nigerian</strain>
        <tissue evidence="9">Liver and blood</tissue>
    </source>
</reference>
<dbReference type="SMART" id="SM00220">
    <property type="entry name" value="S_TKc"/>
    <property type="match status" value="1"/>
</dbReference>
<accession>A0A8J1JNJ3</accession>
<dbReference type="RefSeq" id="XP_031758600.1">
    <property type="nucleotide sequence ID" value="XM_031902740.1"/>
</dbReference>
<evidence type="ECO:0000313" key="8">
    <source>
        <dbReference type="Proteomes" id="UP000008143"/>
    </source>
</evidence>
<dbReference type="PROSITE" id="PS50011">
    <property type="entry name" value="PROTEIN_KINASE_DOM"/>
    <property type="match status" value="1"/>
</dbReference>
<sequence>MVLDQVIVGLIHFHSILLFFRILAAEIVCGLNFLHSRGIIHRDLKPENILIDSTGHIKIADFGLAVENVFGDETTTGWAGTYDYMAPEIIWMVYDSCVDYWSLGVILYEMLTGRIPTFSWFRKTLQCPENLNTEAKDILTNLLTYSPSKRRNFVGNIKQHPFFRPIDWQAVEAGRIKPPFIPPPADDLSGQFYEMLSPAEVEDVEPLNHLKGLLFVCKEWRNISPKQ</sequence>
<dbReference type="PROSITE" id="PS51285">
    <property type="entry name" value="AGC_KINASE_CTER"/>
    <property type="match status" value="1"/>
</dbReference>
<dbReference type="PANTHER" id="PTHR24351">
    <property type="entry name" value="RIBOSOMAL PROTEIN S6 KINASE"/>
    <property type="match status" value="1"/>
</dbReference>
<evidence type="ECO:0000259" key="7">
    <source>
        <dbReference type="PROSITE" id="PS51285"/>
    </source>
</evidence>
<evidence type="ECO:0000313" key="10">
    <source>
        <dbReference type="Xenbase" id="XB-GENE-29096731"/>
    </source>
</evidence>
<keyword evidence="2" id="KW-0808">Transferase</keyword>
<evidence type="ECO:0000256" key="4">
    <source>
        <dbReference type="ARBA" id="ARBA00022777"/>
    </source>
</evidence>
<evidence type="ECO:0000256" key="3">
    <source>
        <dbReference type="ARBA" id="ARBA00022741"/>
    </source>
</evidence>
<dbReference type="GO" id="GO:0004674">
    <property type="term" value="F:protein serine/threonine kinase activity"/>
    <property type="evidence" value="ECO:0007669"/>
    <property type="project" value="UniProtKB-KW"/>
</dbReference>
<dbReference type="Gene3D" id="1.10.510.10">
    <property type="entry name" value="Transferase(Phosphotransferase) domain 1"/>
    <property type="match status" value="1"/>
</dbReference>
<protein>
    <submittedName>
        <fullName evidence="9">Protein kinase C delta type-like</fullName>
    </submittedName>
</protein>
<keyword evidence="5" id="KW-0067">ATP-binding</keyword>
<dbReference type="InterPro" id="IPR011009">
    <property type="entry name" value="Kinase-like_dom_sf"/>
</dbReference>
<evidence type="ECO:0000256" key="1">
    <source>
        <dbReference type="ARBA" id="ARBA00022527"/>
    </source>
</evidence>
<keyword evidence="3" id="KW-0547">Nucleotide-binding</keyword>
<dbReference type="Pfam" id="PF00069">
    <property type="entry name" value="Pkinase"/>
    <property type="match status" value="1"/>
</dbReference>